<protein>
    <submittedName>
        <fullName evidence="2">Uncharacterized protein</fullName>
    </submittedName>
</protein>
<evidence type="ECO:0000313" key="2">
    <source>
        <dbReference type="EMBL" id="EAS46252.1"/>
    </source>
</evidence>
<comment type="caution">
    <text evidence="2">The sequence shown here is derived from an EMBL/GenBank/DDBJ whole genome shotgun (WGS) entry which is preliminary data.</text>
</comment>
<dbReference type="EMBL" id="AAPI01000008">
    <property type="protein sequence ID" value="EAS46252.1"/>
    <property type="molecule type" value="Genomic_DNA"/>
</dbReference>
<evidence type="ECO:0000256" key="1">
    <source>
        <dbReference type="SAM" id="SignalP"/>
    </source>
</evidence>
<dbReference type="Proteomes" id="UP000005555">
    <property type="component" value="Unassembled WGS sequence"/>
</dbReference>
<gene>
    <name evidence="2" type="ORF">GB2207_05809</name>
</gene>
<proteinExistence type="predicted"/>
<dbReference type="Pfam" id="PF12836">
    <property type="entry name" value="HHH_3"/>
    <property type="match status" value="1"/>
</dbReference>
<dbReference type="PANTHER" id="PTHR21180:SF32">
    <property type="entry name" value="ENDONUCLEASE_EXONUCLEASE_PHOSPHATASE FAMILY DOMAIN-CONTAINING PROTEIN 1"/>
    <property type="match status" value="1"/>
</dbReference>
<reference evidence="2 3" key="1">
    <citation type="submission" date="2006-03" db="EMBL/GenBank/DDBJ databases">
        <authorList>
            <person name="Giovannoni S.J."/>
            <person name="Cho J.-C."/>
            <person name="Ferriera S."/>
            <person name="Johnson J."/>
            <person name="Kravitz S."/>
            <person name="Halpern A."/>
            <person name="Remington K."/>
            <person name="Beeson K."/>
            <person name="Tran B."/>
            <person name="Rogers Y.-H."/>
            <person name="Friedman R."/>
            <person name="Venter J.C."/>
        </authorList>
    </citation>
    <scope>NUCLEOTIDE SEQUENCE [LARGE SCALE GENOMIC DNA]</scope>
    <source>
        <strain evidence="2 3">HTCC2207</strain>
    </source>
</reference>
<feature type="signal peptide" evidence="1">
    <location>
        <begin position="1"/>
        <end position="26"/>
    </location>
</feature>
<evidence type="ECO:0000313" key="3">
    <source>
        <dbReference type="Proteomes" id="UP000005555"/>
    </source>
</evidence>
<sequence>MLKTSKKILLIGASLIVLAGSAPAIAAPAEKTRSPVSEQTQQQVNINSASAVDIAKSLEGVGLKTAEAIVAYRDAHGAFKSLESITMVKGVGSKTLKKNSARILLK</sequence>
<dbReference type="Gene3D" id="1.10.150.280">
    <property type="entry name" value="AF1531-like domain"/>
    <property type="match status" value="1"/>
</dbReference>
<feature type="chain" id="PRO_5004197697" evidence="1">
    <location>
        <begin position="27"/>
        <end position="106"/>
    </location>
</feature>
<dbReference type="InterPro" id="IPR004509">
    <property type="entry name" value="Competence_ComEA_HhH"/>
</dbReference>
<dbReference type="eggNOG" id="COG1555">
    <property type="taxonomic scope" value="Bacteria"/>
</dbReference>
<dbReference type="GO" id="GO:0015627">
    <property type="term" value="C:type II protein secretion system complex"/>
    <property type="evidence" value="ECO:0007669"/>
    <property type="project" value="TreeGrafter"/>
</dbReference>
<keyword evidence="3" id="KW-1185">Reference proteome</keyword>
<dbReference type="STRING" id="314287.GB2207_05809"/>
<dbReference type="SUPFAM" id="SSF47781">
    <property type="entry name" value="RuvA domain 2-like"/>
    <property type="match status" value="1"/>
</dbReference>
<dbReference type="GO" id="GO:0015628">
    <property type="term" value="P:protein secretion by the type II secretion system"/>
    <property type="evidence" value="ECO:0007669"/>
    <property type="project" value="TreeGrafter"/>
</dbReference>
<accession>Q1YPV7</accession>
<dbReference type="PANTHER" id="PTHR21180">
    <property type="entry name" value="ENDONUCLEASE/EXONUCLEASE/PHOSPHATASE FAMILY DOMAIN-CONTAINING PROTEIN 1"/>
    <property type="match status" value="1"/>
</dbReference>
<dbReference type="InterPro" id="IPR010994">
    <property type="entry name" value="RuvA_2-like"/>
</dbReference>
<organism evidence="2 3">
    <name type="scientific">gamma proteobacterium HTCC2207</name>
    <dbReference type="NCBI Taxonomy" id="314287"/>
    <lineage>
        <taxon>Bacteria</taxon>
        <taxon>Pseudomonadati</taxon>
        <taxon>Pseudomonadota</taxon>
        <taxon>Gammaproteobacteria</taxon>
        <taxon>Cellvibrionales</taxon>
        <taxon>Porticoccaceae</taxon>
        <taxon>SAR92 clade</taxon>
    </lineage>
</organism>
<dbReference type="AlphaFoldDB" id="Q1YPV7"/>
<keyword evidence="1" id="KW-0732">Signal</keyword>
<name>Q1YPV7_9GAMM</name>
<dbReference type="NCBIfam" id="TIGR00426">
    <property type="entry name" value="competence protein ComEA helix-hairpin-helix repeat region"/>
    <property type="match status" value="1"/>
</dbReference>
<dbReference type="HOGENOM" id="CLU_052011_3_1_6"/>
<dbReference type="OrthoDB" id="7510573at2"/>
<dbReference type="InterPro" id="IPR051675">
    <property type="entry name" value="Endo/Exo/Phosphatase_dom_1"/>
</dbReference>